<keyword evidence="5" id="KW-1185">Reference proteome</keyword>
<proteinExistence type="inferred from homology"/>
<accession>A0ABU0F2M1</accession>
<keyword evidence="4" id="KW-0489">Methyltransferase</keyword>
<dbReference type="PANTHER" id="PTHR42932">
    <property type="entry name" value="GENERAL STRESS PROTEIN 20U"/>
    <property type="match status" value="1"/>
</dbReference>
<dbReference type="GO" id="GO:0008168">
    <property type="term" value="F:methyltransferase activity"/>
    <property type="evidence" value="ECO:0007669"/>
    <property type="project" value="UniProtKB-KW"/>
</dbReference>
<dbReference type="Gene3D" id="1.20.1260.10">
    <property type="match status" value="1"/>
</dbReference>
<dbReference type="Proteomes" id="UP001229651">
    <property type="component" value="Unassembled WGS sequence"/>
</dbReference>
<keyword evidence="4" id="KW-0808">Transferase</keyword>
<dbReference type="InterPro" id="IPR009078">
    <property type="entry name" value="Ferritin-like_SF"/>
</dbReference>
<dbReference type="PIRSF" id="PIRSF005900">
    <property type="entry name" value="Dps"/>
    <property type="match status" value="1"/>
</dbReference>
<feature type="domain" description="Ferritin/DPS" evidence="3">
    <location>
        <begin position="14"/>
        <end position="151"/>
    </location>
</feature>
<evidence type="ECO:0000313" key="5">
    <source>
        <dbReference type="Proteomes" id="UP001229651"/>
    </source>
</evidence>
<organism evidence="4 5">
    <name type="scientific">Amycolatopsis thermophila</name>
    <dbReference type="NCBI Taxonomy" id="206084"/>
    <lineage>
        <taxon>Bacteria</taxon>
        <taxon>Bacillati</taxon>
        <taxon>Actinomycetota</taxon>
        <taxon>Actinomycetes</taxon>
        <taxon>Pseudonocardiales</taxon>
        <taxon>Pseudonocardiaceae</taxon>
        <taxon>Amycolatopsis</taxon>
    </lineage>
</organism>
<dbReference type="PRINTS" id="PR01346">
    <property type="entry name" value="HELNAPAPROT"/>
</dbReference>
<dbReference type="PANTHER" id="PTHR42932:SF2">
    <property type="entry name" value="DNA PROTECTION DURING STARVATION PROTEIN 1"/>
    <property type="match status" value="1"/>
</dbReference>
<dbReference type="InterPro" id="IPR012347">
    <property type="entry name" value="Ferritin-like"/>
</dbReference>
<comment type="caution">
    <text evidence="4">The sequence shown here is derived from an EMBL/GenBank/DDBJ whole genome shotgun (WGS) entry which is preliminary data.</text>
</comment>
<dbReference type="CDD" id="cd01043">
    <property type="entry name" value="DPS"/>
    <property type="match status" value="1"/>
</dbReference>
<dbReference type="GO" id="GO:0003677">
    <property type="term" value="F:DNA binding"/>
    <property type="evidence" value="ECO:0007669"/>
    <property type="project" value="UniProtKB-KW"/>
</dbReference>
<name>A0ABU0F2M1_9PSEU</name>
<dbReference type="InterPro" id="IPR008331">
    <property type="entry name" value="Ferritin_DPS_dom"/>
</dbReference>
<dbReference type="RefSeq" id="WP_306996342.1">
    <property type="nucleotide sequence ID" value="NZ_JAUSUT010000001.1"/>
</dbReference>
<evidence type="ECO:0000256" key="1">
    <source>
        <dbReference type="ARBA" id="ARBA00009497"/>
    </source>
</evidence>
<dbReference type="GO" id="GO:0032259">
    <property type="term" value="P:methylation"/>
    <property type="evidence" value="ECO:0007669"/>
    <property type="project" value="UniProtKB-KW"/>
</dbReference>
<dbReference type="SUPFAM" id="SSF47240">
    <property type="entry name" value="Ferritin-like"/>
    <property type="match status" value="1"/>
</dbReference>
<comment type="similarity">
    <text evidence="1 2">Belongs to the Dps family.</text>
</comment>
<evidence type="ECO:0000256" key="2">
    <source>
        <dbReference type="RuleBase" id="RU003875"/>
    </source>
</evidence>
<dbReference type="EMBL" id="JAUSUT010000001">
    <property type="protein sequence ID" value="MDQ0381594.1"/>
    <property type="molecule type" value="Genomic_DNA"/>
</dbReference>
<protein>
    <submittedName>
        <fullName evidence="4">Starvation-inducible DNA-binding protein</fullName>
    </submittedName>
</protein>
<gene>
    <name evidence="4" type="ORF">FB470_005588</name>
</gene>
<keyword evidence="4" id="KW-0238">DNA-binding</keyword>
<evidence type="ECO:0000313" key="4">
    <source>
        <dbReference type="EMBL" id="MDQ0381594.1"/>
    </source>
</evidence>
<sequence length="152" mass="15893">MILDEVATKTVATALQRTLTDLIDLGLLAKQAHWNVTGPHFRDIHLHLDELADLAREHADGVAERLAALGVSPDGRASTVATESTLPGLPAGPLAGTAAVEAVTGVLAAAITGLRAGIEVTGEPDPVSQDLLIGITADLEKQHWMFQAQLAR</sequence>
<evidence type="ECO:0000259" key="3">
    <source>
        <dbReference type="Pfam" id="PF00210"/>
    </source>
</evidence>
<reference evidence="4 5" key="1">
    <citation type="submission" date="2023-07" db="EMBL/GenBank/DDBJ databases">
        <title>Sequencing the genomes of 1000 actinobacteria strains.</title>
        <authorList>
            <person name="Klenk H.-P."/>
        </authorList>
    </citation>
    <scope>NUCLEOTIDE SEQUENCE [LARGE SCALE GENOMIC DNA]</scope>
    <source>
        <strain evidence="4 5">DSM 45805</strain>
    </source>
</reference>
<dbReference type="Pfam" id="PF00210">
    <property type="entry name" value="Ferritin"/>
    <property type="match status" value="1"/>
</dbReference>
<dbReference type="InterPro" id="IPR002177">
    <property type="entry name" value="DPS_DNA-bd"/>
</dbReference>